<dbReference type="Pfam" id="PF12244">
    <property type="entry name" value="DUF3606"/>
    <property type="match status" value="1"/>
</dbReference>
<evidence type="ECO:0000313" key="2">
    <source>
        <dbReference type="Proteomes" id="UP000317078"/>
    </source>
</evidence>
<evidence type="ECO:0000313" key="1">
    <source>
        <dbReference type="EMBL" id="TPG46432.1"/>
    </source>
</evidence>
<dbReference type="OrthoDB" id="8238029at2"/>
<gene>
    <name evidence="1" type="ORF">EAH89_24790</name>
</gene>
<dbReference type="AlphaFoldDB" id="A0A502FAP6"/>
<sequence>MVLEKAMALPAGGARIDLQDPESVRYWAEVFGLDEIDLMMAVLTAGRRPQDVALLLRRPWR</sequence>
<dbReference type="Proteomes" id="UP000317078">
    <property type="component" value="Unassembled WGS sequence"/>
</dbReference>
<accession>A0A502FAP6</accession>
<dbReference type="InterPro" id="IPR022037">
    <property type="entry name" value="DUF3606"/>
</dbReference>
<reference evidence="1 2" key="1">
    <citation type="journal article" date="2019" name="Environ. Microbiol.">
        <title>Species interactions and distinct microbial communities in high Arctic permafrost affected cryosols are associated with the CH4 and CO2 gas fluxes.</title>
        <authorList>
            <person name="Altshuler I."/>
            <person name="Hamel J."/>
            <person name="Turney S."/>
            <person name="Magnuson E."/>
            <person name="Levesque R."/>
            <person name="Greer C."/>
            <person name="Whyte L.G."/>
        </authorList>
    </citation>
    <scope>NUCLEOTIDE SEQUENCE [LARGE SCALE GENOMIC DNA]</scope>
    <source>
        <strain evidence="1 2">S9.3B</strain>
    </source>
</reference>
<proteinExistence type="predicted"/>
<organism evidence="1 2">
    <name type="scientific">Muricoccus nepalensis</name>
    <dbReference type="NCBI Taxonomy" id="1854500"/>
    <lineage>
        <taxon>Bacteria</taxon>
        <taxon>Pseudomonadati</taxon>
        <taxon>Pseudomonadota</taxon>
        <taxon>Alphaproteobacteria</taxon>
        <taxon>Acetobacterales</taxon>
        <taxon>Roseomonadaceae</taxon>
        <taxon>Muricoccus</taxon>
    </lineage>
</organism>
<dbReference type="EMBL" id="RCZP01000040">
    <property type="protein sequence ID" value="TPG46432.1"/>
    <property type="molecule type" value="Genomic_DNA"/>
</dbReference>
<name>A0A502FAP6_9PROT</name>
<protein>
    <submittedName>
        <fullName evidence="1">DUF3606 domain-containing protein</fullName>
    </submittedName>
</protein>
<comment type="caution">
    <text evidence="1">The sequence shown here is derived from an EMBL/GenBank/DDBJ whole genome shotgun (WGS) entry which is preliminary data.</text>
</comment>
<keyword evidence="2" id="KW-1185">Reference proteome</keyword>